<dbReference type="AlphaFoldDB" id="A0A1F4UAV4"/>
<evidence type="ECO:0008006" key="4">
    <source>
        <dbReference type="Google" id="ProtNLM"/>
    </source>
</evidence>
<sequence length="192" mass="21878">MATNKVTEKIIKDAHQEAKAILEHHQAESEKLKQEYQAKIDKRRAGNKAEAESLEKTLTIRSIAQQRLAFSRDIISRKHKTIKNVIKETVEQLTRSKNYLEFLQSLIEQSRETDGELMLSERDIKNHGAELEKFLKVKNLKHKISATKDISGGVIIKKDQKTYLGSLEIINTLLSDEILIEAAKILFEGGSK</sequence>
<organism evidence="2 3">
    <name type="scientific">candidate division WOR-3 bacterium RBG_13_43_14</name>
    <dbReference type="NCBI Taxonomy" id="1802590"/>
    <lineage>
        <taxon>Bacteria</taxon>
        <taxon>Bacteria division WOR-3</taxon>
    </lineage>
</organism>
<dbReference type="Gene3D" id="3.30.2320.30">
    <property type="entry name" value="ATP synthase, E subunit, C-terminal"/>
    <property type="match status" value="1"/>
</dbReference>
<reference evidence="2 3" key="1">
    <citation type="journal article" date="2016" name="Nat. Commun.">
        <title>Thousands of microbial genomes shed light on interconnected biogeochemical processes in an aquifer system.</title>
        <authorList>
            <person name="Anantharaman K."/>
            <person name="Brown C.T."/>
            <person name="Hug L.A."/>
            <person name="Sharon I."/>
            <person name="Castelle C.J."/>
            <person name="Probst A.J."/>
            <person name="Thomas B.C."/>
            <person name="Singh A."/>
            <person name="Wilkins M.J."/>
            <person name="Karaoz U."/>
            <person name="Brodie E.L."/>
            <person name="Williams K.H."/>
            <person name="Hubbard S.S."/>
            <person name="Banfield J.F."/>
        </authorList>
    </citation>
    <scope>NUCLEOTIDE SEQUENCE [LARGE SCALE GENOMIC DNA]</scope>
</reference>
<keyword evidence="1" id="KW-0175">Coiled coil</keyword>
<name>A0A1F4UAV4_UNCW3</name>
<dbReference type="Proteomes" id="UP000177025">
    <property type="component" value="Unassembled WGS sequence"/>
</dbReference>
<accession>A0A1F4UAV4</accession>
<dbReference type="SUPFAM" id="SSF160527">
    <property type="entry name" value="V-type ATPase subunit E-like"/>
    <property type="match status" value="1"/>
</dbReference>
<dbReference type="EMBL" id="MEUM01000086">
    <property type="protein sequence ID" value="OGC42032.1"/>
    <property type="molecule type" value="Genomic_DNA"/>
</dbReference>
<evidence type="ECO:0000313" key="2">
    <source>
        <dbReference type="EMBL" id="OGC42032.1"/>
    </source>
</evidence>
<protein>
    <recommendedName>
        <fullName evidence="4">V-type proton ATPase subunit E</fullName>
    </recommendedName>
</protein>
<proteinExistence type="predicted"/>
<gene>
    <name evidence="2" type="ORF">A2Y85_07745</name>
</gene>
<comment type="caution">
    <text evidence="2">The sequence shown here is derived from an EMBL/GenBank/DDBJ whole genome shotgun (WGS) entry which is preliminary data.</text>
</comment>
<dbReference type="InterPro" id="IPR038495">
    <property type="entry name" value="ATPase_E_C"/>
</dbReference>
<evidence type="ECO:0000313" key="3">
    <source>
        <dbReference type="Proteomes" id="UP000177025"/>
    </source>
</evidence>
<feature type="coiled-coil region" evidence="1">
    <location>
        <begin position="15"/>
        <end position="42"/>
    </location>
</feature>
<evidence type="ECO:0000256" key="1">
    <source>
        <dbReference type="SAM" id="Coils"/>
    </source>
</evidence>